<gene>
    <name evidence="6" type="ORF">E2L08_13065</name>
</gene>
<dbReference type="InterPro" id="IPR004167">
    <property type="entry name" value="PSBD"/>
</dbReference>
<dbReference type="GO" id="GO:0045254">
    <property type="term" value="C:pyruvate dehydrogenase complex"/>
    <property type="evidence" value="ECO:0007669"/>
    <property type="project" value="InterPro"/>
</dbReference>
<evidence type="ECO:0000256" key="1">
    <source>
        <dbReference type="ARBA" id="ARBA00001938"/>
    </source>
</evidence>
<dbReference type="Pfam" id="PF00364">
    <property type="entry name" value="Biotin_lipoyl"/>
    <property type="match status" value="2"/>
</dbReference>
<proteinExistence type="inferred from homology"/>
<accession>A0A4R6A4S5</accession>
<keyword evidence="7" id="KW-1185">Reference proteome</keyword>
<evidence type="ECO:0000313" key="6">
    <source>
        <dbReference type="EMBL" id="TDL77712.1"/>
    </source>
</evidence>
<reference evidence="6 7" key="1">
    <citation type="submission" date="2019-03" db="EMBL/GenBank/DDBJ databases">
        <title>Primorskyibacter sp. SS33 isolated from sediments.</title>
        <authorList>
            <person name="Xunke S."/>
        </authorList>
    </citation>
    <scope>NUCLEOTIDE SEQUENCE [LARGE SCALE GENOMIC DNA]</scope>
    <source>
        <strain evidence="6 7">SS33</strain>
    </source>
</reference>
<protein>
    <submittedName>
        <fullName evidence="6">Pyruvate dehydrogenase</fullName>
    </submittedName>
</protein>
<feature type="compositionally biased region" description="Low complexity" evidence="4">
    <location>
        <begin position="192"/>
        <end position="213"/>
    </location>
</feature>
<dbReference type="PROSITE" id="PS50968">
    <property type="entry name" value="BIOTINYL_LIPOYL"/>
    <property type="match status" value="2"/>
</dbReference>
<dbReference type="EMBL" id="SNAA01000015">
    <property type="protein sequence ID" value="TDL77712.1"/>
    <property type="molecule type" value="Genomic_DNA"/>
</dbReference>
<feature type="domain" description="Lipoyl-binding" evidence="5">
    <location>
        <begin position="105"/>
        <end position="180"/>
    </location>
</feature>
<evidence type="ECO:0000256" key="4">
    <source>
        <dbReference type="SAM" id="MobiDB-lite"/>
    </source>
</evidence>
<dbReference type="PANTHER" id="PTHR23151:SF90">
    <property type="entry name" value="DIHYDROLIPOYLLYSINE-RESIDUE ACETYLTRANSFERASE COMPONENT OF PYRUVATE DEHYDROGENASE COMPLEX, MITOCHONDRIAL-RELATED"/>
    <property type="match status" value="1"/>
</dbReference>
<dbReference type="RefSeq" id="WP_133397538.1">
    <property type="nucleotide sequence ID" value="NZ_SNAA01000015.1"/>
</dbReference>
<sequence length="425" mass="43837">MPHDVIMPALGMAQDKGVLVAWLKQEGDEVREGDPLFEVETDKATMEVEAQGAGFLIDLRAAEGDSVPVGEIIARIAETAGTPAAKTAPPEDDAADDMSASVPEGRKVIMPALGMAQDTGRIVGWAVAAGDSVSEGDTLFEVETDKATMEVAAECDGYVAAILAEAGDDVPVGETIAVISGTRPEAPVSRGAASEPQAAAPAQAAAPNLSSQPARPPAPIEAGGRILASPKARRLAQERGIDLARLVAAGLAQPFHAADLDRPEAAAPAPRPAMQLATLRLSARAPAAGFDALIGWAEGEGAESGAILAALASGALRETTGAERIAIELRPQGRCLHDADLARPDGHDRDDAETPPTLILRDLTATRLTAIEGGTANLPALTLSRDRDDLVLSLSVDPETMDEALATGLLAGFADRIADPLRQLF</sequence>
<dbReference type="InterPro" id="IPR000089">
    <property type="entry name" value="Biotin_lipoyl"/>
</dbReference>
<dbReference type="AlphaFoldDB" id="A0A4R6A4S5"/>
<evidence type="ECO:0000259" key="5">
    <source>
        <dbReference type="PROSITE" id="PS50968"/>
    </source>
</evidence>
<comment type="cofactor">
    <cofactor evidence="1">
        <name>(R)-lipoate</name>
        <dbReference type="ChEBI" id="CHEBI:83088"/>
    </cofactor>
</comment>
<comment type="caution">
    <text evidence="6">The sequence shown here is derived from an EMBL/GenBank/DDBJ whole genome shotgun (WGS) entry which is preliminary data.</text>
</comment>
<keyword evidence="3" id="KW-0450">Lipoyl</keyword>
<dbReference type="OrthoDB" id="9804723at2"/>
<feature type="domain" description="Lipoyl-binding" evidence="5">
    <location>
        <begin position="2"/>
        <end position="77"/>
    </location>
</feature>
<evidence type="ECO:0000256" key="2">
    <source>
        <dbReference type="ARBA" id="ARBA00007317"/>
    </source>
</evidence>
<dbReference type="PROSITE" id="PS00189">
    <property type="entry name" value="LIPOYL"/>
    <property type="match status" value="2"/>
</dbReference>
<dbReference type="InterPro" id="IPR045257">
    <property type="entry name" value="E2/Pdx1"/>
</dbReference>
<dbReference type="Pfam" id="PF02817">
    <property type="entry name" value="E3_binding"/>
    <property type="match status" value="1"/>
</dbReference>
<dbReference type="Proteomes" id="UP000295701">
    <property type="component" value="Unassembled WGS sequence"/>
</dbReference>
<comment type="similarity">
    <text evidence="2">Belongs to the 2-oxoacid dehydrogenase family.</text>
</comment>
<evidence type="ECO:0000256" key="3">
    <source>
        <dbReference type="ARBA" id="ARBA00022823"/>
    </source>
</evidence>
<feature type="region of interest" description="Disordered" evidence="4">
    <location>
        <begin position="186"/>
        <end position="226"/>
    </location>
</feature>
<dbReference type="Gene3D" id="4.10.320.10">
    <property type="entry name" value="E3-binding domain"/>
    <property type="match status" value="1"/>
</dbReference>
<dbReference type="CDD" id="cd06849">
    <property type="entry name" value="lipoyl_domain"/>
    <property type="match status" value="2"/>
</dbReference>
<dbReference type="InterPro" id="IPR003016">
    <property type="entry name" value="2-oxoA_DH_lipoyl-BS"/>
</dbReference>
<dbReference type="Gene3D" id="2.40.50.100">
    <property type="match status" value="2"/>
</dbReference>
<organism evidence="6 7">
    <name type="scientific">Palleronia sediminis</name>
    <dbReference type="NCBI Taxonomy" id="2547833"/>
    <lineage>
        <taxon>Bacteria</taxon>
        <taxon>Pseudomonadati</taxon>
        <taxon>Pseudomonadota</taxon>
        <taxon>Alphaproteobacteria</taxon>
        <taxon>Rhodobacterales</taxon>
        <taxon>Roseobacteraceae</taxon>
        <taxon>Palleronia</taxon>
    </lineage>
</organism>
<dbReference type="PANTHER" id="PTHR23151">
    <property type="entry name" value="DIHYDROLIPOAMIDE ACETYL/SUCCINYL-TRANSFERASE-RELATED"/>
    <property type="match status" value="1"/>
</dbReference>
<keyword evidence="6" id="KW-0670">Pyruvate</keyword>
<dbReference type="GO" id="GO:0016746">
    <property type="term" value="F:acyltransferase activity"/>
    <property type="evidence" value="ECO:0007669"/>
    <property type="project" value="InterPro"/>
</dbReference>
<dbReference type="InterPro" id="IPR036625">
    <property type="entry name" value="E3-bd_dom_sf"/>
</dbReference>
<dbReference type="SUPFAM" id="SSF51230">
    <property type="entry name" value="Single hybrid motif"/>
    <property type="match status" value="2"/>
</dbReference>
<evidence type="ECO:0000313" key="7">
    <source>
        <dbReference type="Proteomes" id="UP000295701"/>
    </source>
</evidence>
<dbReference type="GO" id="GO:0006086">
    <property type="term" value="P:pyruvate decarboxylation to acetyl-CoA"/>
    <property type="evidence" value="ECO:0007669"/>
    <property type="project" value="InterPro"/>
</dbReference>
<name>A0A4R6A4S5_9RHOB</name>
<dbReference type="InterPro" id="IPR011053">
    <property type="entry name" value="Single_hybrid_motif"/>
</dbReference>